<proteinExistence type="predicted"/>
<protein>
    <recommendedName>
        <fullName evidence="1">Insertion element IS1 protein InsA helix-turn-helix domain-containing protein</fullName>
    </recommendedName>
</protein>
<reference evidence="2" key="1">
    <citation type="submission" date="2019-03" db="EMBL/GenBank/DDBJ databases">
        <title>Single cell metagenomics reveals metabolic interactions within the superorganism composed of flagellate Streblomastix strix and complex community of Bacteroidetes bacteria on its surface.</title>
        <authorList>
            <person name="Treitli S.C."/>
            <person name="Kolisko M."/>
            <person name="Husnik F."/>
            <person name="Keeling P."/>
            <person name="Hampl V."/>
        </authorList>
    </citation>
    <scope>NUCLEOTIDE SEQUENCE</scope>
    <source>
        <strain evidence="2">STM</strain>
    </source>
</reference>
<dbReference type="Pfam" id="PF12759">
    <property type="entry name" value="HTH_Tnp_IS1"/>
    <property type="match status" value="1"/>
</dbReference>
<feature type="non-terminal residue" evidence="2">
    <location>
        <position position="1"/>
    </location>
</feature>
<evidence type="ECO:0000259" key="1">
    <source>
        <dbReference type="Pfam" id="PF12759"/>
    </source>
</evidence>
<evidence type="ECO:0000313" key="2">
    <source>
        <dbReference type="EMBL" id="KAA6316107.1"/>
    </source>
</evidence>
<accession>A0A5J4Q343</accession>
<organism evidence="2">
    <name type="scientific">termite gut metagenome</name>
    <dbReference type="NCBI Taxonomy" id="433724"/>
    <lineage>
        <taxon>unclassified sequences</taxon>
        <taxon>metagenomes</taxon>
        <taxon>organismal metagenomes</taxon>
    </lineage>
</organism>
<feature type="domain" description="Insertion element IS1 protein InsA helix-turn-helix" evidence="1">
    <location>
        <begin position="1"/>
        <end position="42"/>
    </location>
</feature>
<sequence length="46" mass="5140">YNARKQGIKDKIIEMTLNSSGVRDIGRVLKISKDTVVSLLKKNATH</sequence>
<dbReference type="EMBL" id="SNRY01005000">
    <property type="protein sequence ID" value="KAA6316107.1"/>
    <property type="molecule type" value="Genomic_DNA"/>
</dbReference>
<comment type="caution">
    <text evidence="2">The sequence shown here is derived from an EMBL/GenBank/DDBJ whole genome shotgun (WGS) entry which is preliminary data.</text>
</comment>
<dbReference type="AlphaFoldDB" id="A0A5J4Q343"/>
<gene>
    <name evidence="2" type="ORF">EZS27_033540</name>
</gene>
<dbReference type="InterPro" id="IPR024431">
    <property type="entry name" value="InsA_HTH_dom"/>
</dbReference>
<name>A0A5J4Q343_9ZZZZ</name>